<dbReference type="OrthoDB" id="10256233at2759"/>
<evidence type="ECO:0000313" key="13">
    <source>
        <dbReference type="RefSeq" id="XP_033530801.1"/>
    </source>
</evidence>
<reference evidence="13" key="3">
    <citation type="submission" date="2025-04" db="UniProtKB">
        <authorList>
            <consortium name="RefSeq"/>
        </authorList>
    </citation>
    <scope>IDENTIFICATION</scope>
    <source>
        <strain evidence="13">CBS 781.70</strain>
    </source>
</reference>
<dbReference type="PANTHER" id="PTHR47960">
    <property type="entry name" value="DEAD-BOX ATP-DEPENDENT RNA HELICASE 50"/>
    <property type="match status" value="1"/>
</dbReference>
<reference evidence="13" key="2">
    <citation type="submission" date="2020-04" db="EMBL/GenBank/DDBJ databases">
        <authorList>
            <consortium name="NCBI Genome Project"/>
        </authorList>
    </citation>
    <scope>NUCLEOTIDE SEQUENCE</scope>
    <source>
        <strain evidence="13">CBS 781.70</strain>
    </source>
</reference>
<keyword evidence="3" id="KW-0378">Hydrolase</keyword>
<sequence>MFRSLSSLCLRCEARFLTHNAQSTVQTRCASQLQKKRPARFDLSKSVARPTPKSKPSAGKPRRRPNHGPFAAMNQTKPPIIPAAREPSRPERRRVSGKRGARSTGRADDFKALKMQRALANVSYERRAVIKDQIRDIGSFEDFSLLPIIKASVGSQALLSMEDASPTPIQKVAIPALLGLDGKKARNLSESHGVEEFLLAAETGSGKTLSYLLPIIHAIKAAEAQEAVRKQTEAEDRKKSENYDPFALPSPEESAAGRPRAIILLPTAELVDQVTSVAKSLCHTIKFRASGISAAYSATVIRNRVFAPGGIDILISTPHLLSSIVETNPEILSKVKHLVFDEADSLMDKSFLPITLPILERCRPSLKQHILCSATIPRGMDSYLRRRMPDIRRLTTPNLHAIPRRVQLGVVEVSKEPYHGNKDLACADAIWNIGKSAVREDFDDVGGSKLLKVIVFVNEREQTVELAKYLGTKGIDAVALNRDAPEMRGGAVLSEFTTEKPGQTTSAKDYDEPAGSTSVVPKLEFNSRGVSKTLSNVKVLVVTDIASRGIDTTAVRNVILYDVPHTTIDFIHRLGRIGRMGRRGRGVVLVGKGDRRDVVKEVREGMFRGQALI</sequence>
<dbReference type="GO" id="GO:0005524">
    <property type="term" value="F:ATP binding"/>
    <property type="evidence" value="ECO:0007669"/>
    <property type="project" value="UniProtKB-KW"/>
</dbReference>
<keyword evidence="12" id="KW-1185">Reference proteome</keyword>
<organism evidence="11">
    <name type="scientific">Eremomyces bilateralis CBS 781.70</name>
    <dbReference type="NCBI Taxonomy" id="1392243"/>
    <lineage>
        <taxon>Eukaryota</taxon>
        <taxon>Fungi</taxon>
        <taxon>Dikarya</taxon>
        <taxon>Ascomycota</taxon>
        <taxon>Pezizomycotina</taxon>
        <taxon>Dothideomycetes</taxon>
        <taxon>Dothideomycetes incertae sedis</taxon>
        <taxon>Eremomycetales</taxon>
        <taxon>Eremomycetaceae</taxon>
        <taxon>Eremomyces</taxon>
    </lineage>
</organism>
<dbReference type="EMBL" id="ML975175">
    <property type="protein sequence ID" value="KAF1809170.1"/>
    <property type="molecule type" value="Genomic_DNA"/>
</dbReference>
<feature type="compositionally biased region" description="Basic and acidic residues" evidence="8">
    <location>
        <begin position="230"/>
        <end position="242"/>
    </location>
</feature>
<dbReference type="PROSITE" id="PS51192">
    <property type="entry name" value="HELICASE_ATP_BIND_1"/>
    <property type="match status" value="1"/>
</dbReference>
<feature type="domain" description="Helicase ATP-binding" evidence="9">
    <location>
        <begin position="188"/>
        <end position="394"/>
    </location>
</feature>
<feature type="region of interest" description="Disordered" evidence="8">
    <location>
        <begin position="230"/>
        <end position="254"/>
    </location>
</feature>
<dbReference type="GO" id="GO:0016787">
    <property type="term" value="F:hydrolase activity"/>
    <property type="evidence" value="ECO:0007669"/>
    <property type="project" value="UniProtKB-KW"/>
</dbReference>
<evidence type="ECO:0000259" key="10">
    <source>
        <dbReference type="PROSITE" id="PS51194"/>
    </source>
</evidence>
<name>A0A6G1FTV4_9PEZI</name>
<reference evidence="11 13" key="1">
    <citation type="submission" date="2020-01" db="EMBL/GenBank/DDBJ databases">
        <authorList>
            <consortium name="DOE Joint Genome Institute"/>
            <person name="Haridas S."/>
            <person name="Albert R."/>
            <person name="Binder M."/>
            <person name="Bloem J."/>
            <person name="Labutti K."/>
            <person name="Salamov A."/>
            <person name="Andreopoulos B."/>
            <person name="Baker S.E."/>
            <person name="Barry K."/>
            <person name="Bills G."/>
            <person name="Bluhm B.H."/>
            <person name="Cannon C."/>
            <person name="Castanera R."/>
            <person name="Culley D.E."/>
            <person name="Daum C."/>
            <person name="Ezra D."/>
            <person name="Gonzalez J.B."/>
            <person name="Henrissat B."/>
            <person name="Kuo A."/>
            <person name="Liang C."/>
            <person name="Lipzen A."/>
            <person name="Lutzoni F."/>
            <person name="Magnuson J."/>
            <person name="Mondo S."/>
            <person name="Nolan M."/>
            <person name="Ohm R."/>
            <person name="Pangilinan J."/>
            <person name="Park H.-J."/>
            <person name="Ramirez L."/>
            <person name="Alfaro M."/>
            <person name="Sun H."/>
            <person name="Tritt A."/>
            <person name="Yoshinaga Y."/>
            <person name="Zwiers L.-H."/>
            <person name="Turgeon B.G."/>
            <person name="Goodwin S.B."/>
            <person name="Spatafora J.W."/>
            <person name="Crous P.W."/>
            <person name="Grigoriev I.V."/>
        </authorList>
    </citation>
    <scope>NUCLEOTIDE SEQUENCE</scope>
    <source>
        <strain evidence="11 13">CBS 781.70</strain>
    </source>
</reference>
<dbReference type="GeneID" id="54423551"/>
<gene>
    <name evidence="11 13" type="ORF">P152DRAFT_516986</name>
</gene>
<protein>
    <recommendedName>
        <fullName evidence="1">RNA helicase</fullName>
        <ecNumber evidence="1">3.6.4.13</ecNumber>
    </recommendedName>
</protein>
<evidence type="ECO:0000313" key="11">
    <source>
        <dbReference type="EMBL" id="KAF1809170.1"/>
    </source>
</evidence>
<proteinExistence type="predicted"/>
<evidence type="ECO:0000256" key="1">
    <source>
        <dbReference type="ARBA" id="ARBA00012552"/>
    </source>
</evidence>
<feature type="region of interest" description="Disordered" evidence="8">
    <location>
        <begin position="35"/>
        <end position="109"/>
    </location>
</feature>
<dbReference type="Gene3D" id="3.40.50.300">
    <property type="entry name" value="P-loop containing nucleotide triphosphate hydrolases"/>
    <property type="match status" value="2"/>
</dbReference>
<dbReference type="InterPro" id="IPR014001">
    <property type="entry name" value="Helicase_ATP-bd"/>
</dbReference>
<dbReference type="SUPFAM" id="SSF52540">
    <property type="entry name" value="P-loop containing nucleoside triphosphate hydrolases"/>
    <property type="match status" value="1"/>
</dbReference>
<evidence type="ECO:0000259" key="9">
    <source>
        <dbReference type="PROSITE" id="PS51192"/>
    </source>
</evidence>
<keyword evidence="5" id="KW-0067">ATP-binding</keyword>
<dbReference type="Pfam" id="PF00271">
    <property type="entry name" value="Helicase_C"/>
    <property type="match status" value="1"/>
</dbReference>
<dbReference type="AlphaFoldDB" id="A0A6G1FTV4"/>
<evidence type="ECO:0000256" key="3">
    <source>
        <dbReference type="ARBA" id="ARBA00022801"/>
    </source>
</evidence>
<evidence type="ECO:0000256" key="5">
    <source>
        <dbReference type="ARBA" id="ARBA00022840"/>
    </source>
</evidence>
<keyword evidence="2" id="KW-0547">Nucleotide-binding</keyword>
<dbReference type="Proteomes" id="UP000504638">
    <property type="component" value="Unplaced"/>
</dbReference>
<dbReference type="InterPro" id="IPR001650">
    <property type="entry name" value="Helicase_C-like"/>
</dbReference>
<dbReference type="PROSITE" id="PS51194">
    <property type="entry name" value="HELICASE_CTER"/>
    <property type="match status" value="1"/>
</dbReference>
<dbReference type="Pfam" id="PF00270">
    <property type="entry name" value="DEAD"/>
    <property type="match status" value="1"/>
</dbReference>
<dbReference type="GO" id="GO:0003724">
    <property type="term" value="F:RNA helicase activity"/>
    <property type="evidence" value="ECO:0007669"/>
    <property type="project" value="UniProtKB-EC"/>
</dbReference>
<dbReference type="EC" id="3.6.4.13" evidence="1"/>
<keyword evidence="4 11" id="KW-0347">Helicase</keyword>
<dbReference type="InterPro" id="IPR011545">
    <property type="entry name" value="DEAD/DEAH_box_helicase_dom"/>
</dbReference>
<feature type="domain" description="Helicase C-terminal" evidence="10">
    <location>
        <begin position="437"/>
        <end position="613"/>
    </location>
</feature>
<dbReference type="SMART" id="SM00487">
    <property type="entry name" value="DEXDc"/>
    <property type="match status" value="1"/>
</dbReference>
<comment type="catalytic activity">
    <reaction evidence="7">
        <text>ATP + H2O = ADP + phosphate + H(+)</text>
        <dbReference type="Rhea" id="RHEA:13065"/>
        <dbReference type="ChEBI" id="CHEBI:15377"/>
        <dbReference type="ChEBI" id="CHEBI:15378"/>
        <dbReference type="ChEBI" id="CHEBI:30616"/>
        <dbReference type="ChEBI" id="CHEBI:43474"/>
        <dbReference type="ChEBI" id="CHEBI:456216"/>
        <dbReference type="EC" id="3.6.4.13"/>
    </reaction>
</comment>
<dbReference type="InterPro" id="IPR027417">
    <property type="entry name" value="P-loop_NTPase"/>
</dbReference>
<keyword evidence="6" id="KW-0694">RNA-binding</keyword>
<evidence type="ECO:0000256" key="4">
    <source>
        <dbReference type="ARBA" id="ARBA00022806"/>
    </source>
</evidence>
<dbReference type="GO" id="GO:0003723">
    <property type="term" value="F:RNA binding"/>
    <property type="evidence" value="ECO:0007669"/>
    <property type="project" value="UniProtKB-KW"/>
</dbReference>
<evidence type="ECO:0000256" key="2">
    <source>
        <dbReference type="ARBA" id="ARBA00022741"/>
    </source>
</evidence>
<evidence type="ECO:0000256" key="8">
    <source>
        <dbReference type="SAM" id="MobiDB-lite"/>
    </source>
</evidence>
<evidence type="ECO:0000256" key="7">
    <source>
        <dbReference type="ARBA" id="ARBA00047984"/>
    </source>
</evidence>
<evidence type="ECO:0000313" key="12">
    <source>
        <dbReference type="Proteomes" id="UP000504638"/>
    </source>
</evidence>
<dbReference type="SMART" id="SM00490">
    <property type="entry name" value="HELICc"/>
    <property type="match status" value="1"/>
</dbReference>
<accession>A0A6G1FTV4</accession>
<dbReference type="RefSeq" id="XP_033530801.1">
    <property type="nucleotide sequence ID" value="XM_033682981.1"/>
</dbReference>
<evidence type="ECO:0000256" key="6">
    <source>
        <dbReference type="ARBA" id="ARBA00022884"/>
    </source>
</evidence>